<dbReference type="AlphaFoldDB" id="A0A455SJ06"/>
<reference evidence="1" key="1">
    <citation type="submission" date="2018-12" db="EMBL/GenBank/DDBJ databases">
        <title>Novel natural products biosynthetic potential of the class Ktedonobacteria.</title>
        <authorList>
            <person name="Zheng Y."/>
            <person name="Saitou A."/>
            <person name="Wang C.M."/>
            <person name="Toyoda A."/>
            <person name="Minakuchi Y."/>
            <person name="Sekiguchi Y."/>
            <person name="Ueda K."/>
            <person name="Takano H."/>
            <person name="Sakai Y."/>
            <person name="Yokota A."/>
            <person name="Yabe S."/>
        </authorList>
    </citation>
    <scope>NUCLEOTIDE SEQUENCE</scope>
    <source>
        <strain evidence="1">COM3</strain>
    </source>
</reference>
<sequence length="406" mass="45461">MTLNRGLSLLSLRSESGNLPFRTEQGWTQVDLSLTPAAHGQPVTLTLHYQGSLLSGRNAYSKVNGGRFMNPIEPPAFMSYAGQEVAFLQGFGSTWYPLLWTQEAVQQGFRLPIDRLQVRFPASYQVWSSTGTVQRSADGQWIDVLHKTRTSLPEAASAALANPQHHSFDQATLFYRASSFLPQKEQAYTLQVQQLLALHHWLAPAQQQKQQWKLVVVPFLQTPAIGAGLPFLPETSSLSYYGSYSQERQYDQAASKVAMGWWNTMLQQTKPYSATKETKYIQNPEPAFSIADSSRLNTLLSAYSAAVTTDRLVGKAYLSKTMHVCQRLHDNTLPGFARTKDPKLDQILHQEMLRLGTACDSGGLYLYHIQQEIGQGTLTHFLQNQAQHSQGDTTLHFLQQRGVTNL</sequence>
<evidence type="ECO:0000313" key="1">
    <source>
        <dbReference type="EMBL" id="BBH87301.1"/>
    </source>
</evidence>
<organism evidence="1">
    <name type="scientific">Thermosporothrix sp. COM3</name>
    <dbReference type="NCBI Taxonomy" id="2490863"/>
    <lineage>
        <taxon>Bacteria</taxon>
        <taxon>Bacillati</taxon>
        <taxon>Chloroflexota</taxon>
        <taxon>Ktedonobacteria</taxon>
        <taxon>Ktedonobacterales</taxon>
        <taxon>Thermosporotrichaceae</taxon>
        <taxon>Thermosporothrix</taxon>
    </lineage>
</organism>
<accession>A0A455SJ06</accession>
<dbReference type="EMBL" id="AP019376">
    <property type="protein sequence ID" value="BBH87301.1"/>
    <property type="molecule type" value="Genomic_DNA"/>
</dbReference>
<name>A0A455SJ06_9CHLR</name>
<gene>
    <name evidence="1" type="ORF">KTC_20520</name>
</gene>
<proteinExistence type="predicted"/>
<protein>
    <submittedName>
        <fullName evidence="1">Uncharacterized protein</fullName>
    </submittedName>
</protein>